<proteinExistence type="predicted"/>
<sequence length="340" mass="38503">MQLDMKLFSLFAATVFADQFTQRLGFDPGMFLTIPPGSAEAVTRYFTPEVFANFSAQLKANPPVRLRKPGNQVPVTRAMLKEYFEMAYLTFCPGKMVIDFDCICSKEYTDIIEINNPISQASVIVVAFPRKRTIAVSYAFTRSFRNWLTDLDAAAIQMPGAPEGVKVHYGLYSHYMSVHNETMAVVSKLLKTKYKGYQVFASGYSLGASVAVLSAPFWHEFKKTHDAHVFIISYAGPRVGNLALKLYFESLSVPISRYTNQNDVVSMLPPRGLDYSHPGVEIYEYATSHNTTTFVTCSQEYDEDPNCQWRERYHPSALRHIFPSNSFVPLPPYCSRFEQS</sequence>
<dbReference type="EMBL" id="QTSX02005445">
    <property type="protein sequence ID" value="KAJ9059739.1"/>
    <property type="molecule type" value="Genomic_DNA"/>
</dbReference>
<reference evidence="1" key="1">
    <citation type="submission" date="2022-04" db="EMBL/GenBank/DDBJ databases">
        <title>Genome of the entomopathogenic fungus Entomophthora muscae.</title>
        <authorList>
            <person name="Elya C."/>
            <person name="Lovett B.R."/>
            <person name="Lee E."/>
            <person name="Macias A.M."/>
            <person name="Hajek A.E."/>
            <person name="De Bivort B.L."/>
            <person name="Kasson M.T."/>
            <person name="De Fine Licht H.H."/>
            <person name="Stajich J.E."/>
        </authorList>
    </citation>
    <scope>NUCLEOTIDE SEQUENCE</scope>
    <source>
        <strain evidence="1">Berkeley</strain>
    </source>
</reference>
<keyword evidence="2" id="KW-1185">Reference proteome</keyword>
<evidence type="ECO:0000313" key="1">
    <source>
        <dbReference type="EMBL" id="KAJ9059739.1"/>
    </source>
</evidence>
<comment type="caution">
    <text evidence="1">The sequence shown here is derived from an EMBL/GenBank/DDBJ whole genome shotgun (WGS) entry which is preliminary data.</text>
</comment>
<accession>A0ACC2SBG2</accession>
<gene>
    <name evidence="1" type="ORF">DSO57_1038334</name>
</gene>
<name>A0ACC2SBG2_9FUNG</name>
<dbReference type="Proteomes" id="UP001165960">
    <property type="component" value="Unassembled WGS sequence"/>
</dbReference>
<evidence type="ECO:0000313" key="2">
    <source>
        <dbReference type="Proteomes" id="UP001165960"/>
    </source>
</evidence>
<protein>
    <submittedName>
        <fullName evidence="1">Uncharacterized protein</fullName>
    </submittedName>
</protein>
<organism evidence="1 2">
    <name type="scientific">Entomophthora muscae</name>
    <dbReference type="NCBI Taxonomy" id="34485"/>
    <lineage>
        <taxon>Eukaryota</taxon>
        <taxon>Fungi</taxon>
        <taxon>Fungi incertae sedis</taxon>
        <taxon>Zoopagomycota</taxon>
        <taxon>Entomophthoromycotina</taxon>
        <taxon>Entomophthoromycetes</taxon>
        <taxon>Entomophthorales</taxon>
        <taxon>Entomophthoraceae</taxon>
        <taxon>Entomophthora</taxon>
    </lineage>
</organism>